<dbReference type="AlphaFoldDB" id="A0A8H7REU3"/>
<proteinExistence type="inferred from homology"/>
<dbReference type="EMBL" id="JAEPRC010000091">
    <property type="protein sequence ID" value="KAG2209659.1"/>
    <property type="molecule type" value="Genomic_DNA"/>
</dbReference>
<dbReference type="Proteomes" id="UP000650833">
    <property type="component" value="Unassembled WGS sequence"/>
</dbReference>
<protein>
    <recommendedName>
        <fullName evidence="14">Dynein light intermediate chain</fullName>
    </recommendedName>
</protein>
<keyword evidence="5" id="KW-0493">Microtubule</keyword>
<keyword evidence="9" id="KW-0505">Motor protein</keyword>
<dbReference type="PANTHER" id="PTHR12688:SF0">
    <property type="entry name" value="DYNEIN LIGHT INTERMEDIATE CHAIN"/>
    <property type="match status" value="1"/>
</dbReference>
<dbReference type="GO" id="GO:0005524">
    <property type="term" value="F:ATP binding"/>
    <property type="evidence" value="ECO:0007669"/>
    <property type="project" value="UniProtKB-KW"/>
</dbReference>
<dbReference type="GO" id="GO:0045504">
    <property type="term" value="F:dynein heavy chain binding"/>
    <property type="evidence" value="ECO:0007669"/>
    <property type="project" value="TreeGrafter"/>
</dbReference>
<feature type="compositionally biased region" description="Low complexity" evidence="11">
    <location>
        <begin position="1"/>
        <end position="15"/>
    </location>
</feature>
<evidence type="ECO:0000256" key="2">
    <source>
        <dbReference type="ARBA" id="ARBA00006831"/>
    </source>
</evidence>
<evidence type="ECO:0008006" key="14">
    <source>
        <dbReference type="Google" id="ProtNLM"/>
    </source>
</evidence>
<organism evidence="12 13">
    <name type="scientific">Mucor plumbeus</name>
    <dbReference type="NCBI Taxonomy" id="97098"/>
    <lineage>
        <taxon>Eukaryota</taxon>
        <taxon>Fungi</taxon>
        <taxon>Fungi incertae sedis</taxon>
        <taxon>Mucoromycota</taxon>
        <taxon>Mucoromycotina</taxon>
        <taxon>Mucoromycetes</taxon>
        <taxon>Mucorales</taxon>
        <taxon>Mucorineae</taxon>
        <taxon>Mucoraceae</taxon>
        <taxon>Mucor</taxon>
    </lineage>
</organism>
<dbReference type="InterPro" id="IPR008467">
    <property type="entry name" value="Dynein1_light_intermed_chain"/>
</dbReference>
<keyword evidence="7" id="KW-0067">ATP-binding</keyword>
<feature type="region of interest" description="Disordered" evidence="11">
    <location>
        <begin position="645"/>
        <end position="689"/>
    </location>
</feature>
<feature type="compositionally biased region" description="Low complexity" evidence="11">
    <location>
        <begin position="591"/>
        <end position="610"/>
    </location>
</feature>
<dbReference type="SUPFAM" id="SSF52540">
    <property type="entry name" value="P-loop containing nucleoside triphosphate hydrolases"/>
    <property type="match status" value="1"/>
</dbReference>
<reference evidence="12" key="1">
    <citation type="submission" date="2020-12" db="EMBL/GenBank/DDBJ databases">
        <title>Metabolic potential, ecology and presence of endohyphal bacteria is reflected in genomic diversity of Mucoromycotina.</title>
        <authorList>
            <person name="Muszewska A."/>
            <person name="Okrasinska A."/>
            <person name="Steczkiewicz K."/>
            <person name="Drgas O."/>
            <person name="Orlowska M."/>
            <person name="Perlinska-Lenart U."/>
            <person name="Aleksandrzak-Piekarczyk T."/>
            <person name="Szatraj K."/>
            <person name="Zielenkiewicz U."/>
            <person name="Pilsyk S."/>
            <person name="Malc E."/>
            <person name="Mieczkowski P."/>
            <person name="Kruszewska J.S."/>
            <person name="Biernat P."/>
            <person name="Pawlowska J."/>
        </authorList>
    </citation>
    <scope>NUCLEOTIDE SEQUENCE</scope>
    <source>
        <strain evidence="12">CBS 226.32</strain>
    </source>
</reference>
<evidence type="ECO:0000313" key="13">
    <source>
        <dbReference type="Proteomes" id="UP000650833"/>
    </source>
</evidence>
<dbReference type="GO" id="GO:0005868">
    <property type="term" value="C:cytoplasmic dynein complex"/>
    <property type="evidence" value="ECO:0007669"/>
    <property type="project" value="InterPro"/>
</dbReference>
<dbReference type="Pfam" id="PF05783">
    <property type="entry name" value="DLIC"/>
    <property type="match status" value="3"/>
</dbReference>
<feature type="region of interest" description="Disordered" evidence="11">
    <location>
        <begin position="1"/>
        <end position="24"/>
    </location>
</feature>
<evidence type="ECO:0000256" key="8">
    <source>
        <dbReference type="ARBA" id="ARBA00023017"/>
    </source>
</evidence>
<dbReference type="GO" id="GO:0000226">
    <property type="term" value="P:microtubule cytoskeleton organization"/>
    <property type="evidence" value="ECO:0007669"/>
    <property type="project" value="TreeGrafter"/>
</dbReference>
<dbReference type="Gene3D" id="3.40.50.300">
    <property type="entry name" value="P-loop containing nucleotide triphosphate hydrolases"/>
    <property type="match status" value="1"/>
</dbReference>
<comment type="similarity">
    <text evidence="2">Belongs to the dynein light intermediate chain family.</text>
</comment>
<evidence type="ECO:0000313" key="12">
    <source>
        <dbReference type="EMBL" id="KAG2209659.1"/>
    </source>
</evidence>
<dbReference type="GO" id="GO:0007018">
    <property type="term" value="P:microtubule-based movement"/>
    <property type="evidence" value="ECO:0007669"/>
    <property type="project" value="InterPro"/>
</dbReference>
<keyword evidence="8" id="KW-0243">Dynein</keyword>
<keyword evidence="10" id="KW-0206">Cytoskeleton</keyword>
<evidence type="ECO:0000256" key="9">
    <source>
        <dbReference type="ARBA" id="ARBA00023175"/>
    </source>
</evidence>
<feature type="compositionally biased region" description="Gly residues" evidence="11">
    <location>
        <begin position="646"/>
        <end position="656"/>
    </location>
</feature>
<accession>A0A8H7REU3</accession>
<evidence type="ECO:0000256" key="1">
    <source>
        <dbReference type="ARBA" id="ARBA00004245"/>
    </source>
</evidence>
<dbReference type="PANTHER" id="PTHR12688">
    <property type="entry name" value="DYNEIN LIGHT INTERMEDIATE CHAIN"/>
    <property type="match status" value="1"/>
</dbReference>
<gene>
    <name evidence="12" type="ORF">INT46_004224</name>
</gene>
<evidence type="ECO:0000256" key="7">
    <source>
        <dbReference type="ARBA" id="ARBA00022840"/>
    </source>
</evidence>
<dbReference type="InterPro" id="IPR022780">
    <property type="entry name" value="Dynein_light_int_chain"/>
</dbReference>
<dbReference type="InterPro" id="IPR027417">
    <property type="entry name" value="P-loop_NTPase"/>
</dbReference>
<feature type="region of interest" description="Disordered" evidence="11">
    <location>
        <begin position="591"/>
        <end position="626"/>
    </location>
</feature>
<evidence type="ECO:0000256" key="6">
    <source>
        <dbReference type="ARBA" id="ARBA00022741"/>
    </source>
</evidence>
<dbReference type="GO" id="GO:0005874">
    <property type="term" value="C:microtubule"/>
    <property type="evidence" value="ECO:0007669"/>
    <property type="project" value="UniProtKB-KW"/>
</dbReference>
<name>A0A8H7REU3_9FUNG</name>
<comment type="subcellular location">
    <subcellularLocation>
        <location evidence="1">Cytoplasm</location>
        <location evidence="1">Cytoskeleton</location>
    </subcellularLocation>
</comment>
<evidence type="ECO:0000256" key="4">
    <source>
        <dbReference type="ARBA" id="ARBA00022490"/>
    </source>
</evidence>
<dbReference type="OrthoDB" id="27603at2759"/>
<evidence type="ECO:0000256" key="11">
    <source>
        <dbReference type="SAM" id="MobiDB-lite"/>
    </source>
</evidence>
<evidence type="ECO:0000256" key="5">
    <source>
        <dbReference type="ARBA" id="ARBA00022701"/>
    </source>
</evidence>
<evidence type="ECO:0000256" key="10">
    <source>
        <dbReference type="ARBA" id="ARBA00023212"/>
    </source>
</evidence>
<keyword evidence="4" id="KW-0963">Cytoplasm</keyword>
<keyword evidence="3" id="KW-0813">Transport</keyword>
<comment type="caution">
    <text evidence="12">The sequence shown here is derived from an EMBL/GenBank/DDBJ whole genome shotgun (WGS) entry which is preliminary data.</text>
</comment>
<feature type="compositionally biased region" description="Polar residues" evidence="11">
    <location>
        <begin position="611"/>
        <end position="626"/>
    </location>
</feature>
<dbReference type="GO" id="GO:0035974">
    <property type="term" value="C:meiotic spindle pole body"/>
    <property type="evidence" value="ECO:0007669"/>
    <property type="project" value="TreeGrafter"/>
</dbReference>
<sequence>MLSSVTPSQSVSTQSNLTQHHQKSFVPEKDELWSGILKGVASSKIVPTKNVLILGEPGVGKSTLVHFLKNDPGPQQLPKFDNNDENPVPFSANHKSYAQPSNDMTSQFQDEEKIDLALGYSFVDVKDEENEAMARLGLYQLSLASPEFLPLLKFAIRAETIIDSCVLILIDWTRPWKFLETLERWINVLHYLIDEICKEGIATDTNWSKGRAIVDEIKEKLEHYLQTYTEPSLINNNITITASTSTSSVPSTIASSTPVVNNNNISTSVDQVMIPLSSGCLTNNLGLPITIVCCKSDAINKLEKSHDYKDDQFDFIQQTLRCICMKYGAALFYTSTLHPYTFHNLREYILHRTLTTSAKPYQFHLKAQVIERDTVLVPSGWDSWGKIKILKEGFDCENVSEGWDVDMDAVIDRQKPGNAGARGTYEEAIPNGESEIQPEYNIPITTICEDEQSFYDRHYEKLQKNQESKHNSASITNGVGSNGDITRPGVVGPLGQSPAAALQNMIRGAGGNALPTKTATASLAIASSIENGINHSDRNGRKKDLSLEKLLMKGINNKNGHMSPLLSPGGNNGTMSTIPTSTTTSAATTITTTTTTTTTTKTTPTTPNTAAVVSSPTSPINSNQQNAPSHEVLANFFQSLLKNTSGTGGVGGGGGSPTSATSPLGGPGGQPNGRNHKELDVMRQYTASK</sequence>
<evidence type="ECO:0000256" key="3">
    <source>
        <dbReference type="ARBA" id="ARBA00022448"/>
    </source>
</evidence>
<feature type="region of interest" description="Disordered" evidence="11">
    <location>
        <begin position="463"/>
        <end position="492"/>
    </location>
</feature>
<keyword evidence="13" id="KW-1185">Reference proteome</keyword>
<keyword evidence="6" id="KW-0547">Nucleotide-binding</keyword>